<dbReference type="RefSeq" id="WP_093269910.1">
    <property type="nucleotide sequence ID" value="NZ_FNDD01000003.1"/>
</dbReference>
<reference evidence="2 3" key="1">
    <citation type="submission" date="2016-10" db="EMBL/GenBank/DDBJ databases">
        <authorList>
            <person name="de Groot N.N."/>
        </authorList>
    </citation>
    <scope>NUCLEOTIDE SEQUENCE [LARGE SCALE GENOMIC DNA]</scope>
    <source>
        <strain evidence="2 3">CGMCC 1.10228</strain>
    </source>
</reference>
<accession>A0A1G7XEE5</accession>
<dbReference type="CDD" id="cd07043">
    <property type="entry name" value="STAS_anti-anti-sigma_factors"/>
    <property type="match status" value="1"/>
</dbReference>
<dbReference type="SUPFAM" id="SSF52091">
    <property type="entry name" value="SpoIIaa-like"/>
    <property type="match status" value="1"/>
</dbReference>
<dbReference type="PANTHER" id="PTHR35849:SF2">
    <property type="entry name" value="BLR2341 PROTEIN"/>
    <property type="match status" value="1"/>
</dbReference>
<dbReference type="InterPro" id="IPR052746">
    <property type="entry name" value="MlaB_ABC_Transporter"/>
</dbReference>
<dbReference type="PROSITE" id="PS50801">
    <property type="entry name" value="STAS"/>
    <property type="match status" value="1"/>
</dbReference>
<dbReference type="STRING" id="861298.SAMN04488136_103115"/>
<dbReference type="OrthoDB" id="5876963at2"/>
<dbReference type="Gene3D" id="3.30.750.24">
    <property type="entry name" value="STAS domain"/>
    <property type="match status" value="1"/>
</dbReference>
<protein>
    <submittedName>
        <fullName evidence="2">Anti-anti-sigma factor</fullName>
    </submittedName>
</protein>
<organism evidence="2 3">
    <name type="scientific">Vibrio xiamenensis</name>
    <dbReference type="NCBI Taxonomy" id="861298"/>
    <lineage>
        <taxon>Bacteria</taxon>
        <taxon>Pseudomonadati</taxon>
        <taxon>Pseudomonadota</taxon>
        <taxon>Gammaproteobacteria</taxon>
        <taxon>Vibrionales</taxon>
        <taxon>Vibrionaceae</taxon>
        <taxon>Vibrio</taxon>
    </lineage>
</organism>
<evidence type="ECO:0000259" key="1">
    <source>
        <dbReference type="PROSITE" id="PS50801"/>
    </source>
</evidence>
<feature type="domain" description="STAS" evidence="1">
    <location>
        <begin position="1"/>
        <end position="90"/>
    </location>
</feature>
<evidence type="ECO:0000313" key="3">
    <source>
        <dbReference type="Proteomes" id="UP000198854"/>
    </source>
</evidence>
<gene>
    <name evidence="2" type="ORF">SAMN04488136_103115</name>
</gene>
<keyword evidence="3" id="KW-1185">Reference proteome</keyword>
<name>A0A1G7XEE5_9VIBR</name>
<dbReference type="InterPro" id="IPR058548">
    <property type="entry name" value="MlaB-like_STAS"/>
</dbReference>
<dbReference type="AlphaFoldDB" id="A0A1G7XEE5"/>
<dbReference type="Proteomes" id="UP000198854">
    <property type="component" value="Unassembled WGS sequence"/>
</dbReference>
<dbReference type="PANTHER" id="PTHR35849">
    <property type="entry name" value="BLR2341 PROTEIN"/>
    <property type="match status" value="1"/>
</dbReference>
<dbReference type="EMBL" id="FNDD01000003">
    <property type="protein sequence ID" value="SDG82618.1"/>
    <property type="molecule type" value="Genomic_DNA"/>
</dbReference>
<dbReference type="Pfam" id="PF13466">
    <property type="entry name" value="STAS_2"/>
    <property type="match status" value="1"/>
</dbReference>
<dbReference type="InterPro" id="IPR036513">
    <property type="entry name" value="STAS_dom_sf"/>
</dbReference>
<proteinExistence type="predicted"/>
<dbReference type="InterPro" id="IPR002645">
    <property type="entry name" value="STAS_dom"/>
</dbReference>
<sequence length="90" mass="9794">MDCVLNESLDISTVLESVEVYKSWLEKSESSVVLDASKVQRVDAAGIQALASLMVTAQHNKLSIHLTNPPKVLSEGITILGLQKIFDVID</sequence>
<evidence type="ECO:0000313" key="2">
    <source>
        <dbReference type="EMBL" id="SDG82618.1"/>
    </source>
</evidence>